<evidence type="ECO:0000313" key="2">
    <source>
        <dbReference type="Proteomes" id="UP001168821"/>
    </source>
</evidence>
<organism evidence="1 2">
    <name type="scientific">Zophobas morio</name>
    <dbReference type="NCBI Taxonomy" id="2755281"/>
    <lineage>
        <taxon>Eukaryota</taxon>
        <taxon>Metazoa</taxon>
        <taxon>Ecdysozoa</taxon>
        <taxon>Arthropoda</taxon>
        <taxon>Hexapoda</taxon>
        <taxon>Insecta</taxon>
        <taxon>Pterygota</taxon>
        <taxon>Neoptera</taxon>
        <taxon>Endopterygota</taxon>
        <taxon>Coleoptera</taxon>
        <taxon>Polyphaga</taxon>
        <taxon>Cucujiformia</taxon>
        <taxon>Tenebrionidae</taxon>
        <taxon>Zophobas</taxon>
    </lineage>
</organism>
<dbReference type="Proteomes" id="UP001168821">
    <property type="component" value="Unassembled WGS sequence"/>
</dbReference>
<name>A0AA38MD22_9CUCU</name>
<keyword evidence="2" id="KW-1185">Reference proteome</keyword>
<accession>A0AA38MD22</accession>
<dbReference type="AlphaFoldDB" id="A0AA38MD22"/>
<proteinExistence type="predicted"/>
<evidence type="ECO:0000313" key="1">
    <source>
        <dbReference type="EMBL" id="KAJ3651606.1"/>
    </source>
</evidence>
<reference evidence="1" key="1">
    <citation type="journal article" date="2023" name="G3 (Bethesda)">
        <title>Whole genome assemblies of Zophobas morio and Tenebrio molitor.</title>
        <authorList>
            <person name="Kaur S."/>
            <person name="Stinson S.A."/>
            <person name="diCenzo G.C."/>
        </authorList>
    </citation>
    <scope>NUCLEOTIDE SEQUENCE</scope>
    <source>
        <strain evidence="1">QUZm001</strain>
    </source>
</reference>
<dbReference type="EMBL" id="JALNTZ010000005">
    <property type="protein sequence ID" value="KAJ3651606.1"/>
    <property type="molecule type" value="Genomic_DNA"/>
</dbReference>
<gene>
    <name evidence="1" type="ORF">Zmor_017635</name>
</gene>
<comment type="caution">
    <text evidence="1">The sequence shown here is derived from an EMBL/GenBank/DDBJ whole genome shotgun (WGS) entry which is preliminary data.</text>
</comment>
<sequence>MVASTIHNKQDNGAIERPYQYLSVRGASLNQQSLVPRGGRQAPSEYAEPRYRPAFGIGLEGVVKSFLMEGSPFGARLKAKQRQRLRWRRPPKDLHVYIFVVKYEF</sequence>
<protein>
    <submittedName>
        <fullName evidence="1">Uncharacterized protein</fullName>
    </submittedName>
</protein>